<dbReference type="EMBL" id="KI663112">
    <property type="protein sequence ID" value="ETN72740.1"/>
    <property type="molecule type" value="Genomic_DNA"/>
</dbReference>
<sequence length="76" mass="8923">MRDFWDEYFWLPENISWTDMKDSDSIRYPRVTDLQYTLLFGFALLVDSLAKVSSNELLNAHGDFVSMFAHGQQGER</sequence>
<evidence type="ECO:0000313" key="1">
    <source>
        <dbReference type="EMBL" id="ETN72740.1"/>
    </source>
</evidence>
<proteinExistence type="predicted"/>
<dbReference type="Proteomes" id="UP000053676">
    <property type="component" value="Unassembled WGS sequence"/>
</dbReference>
<gene>
    <name evidence="1" type="ORF">NECAME_18691</name>
</gene>
<protein>
    <submittedName>
        <fullName evidence="1">Uncharacterized protein</fullName>
    </submittedName>
</protein>
<organism evidence="1 2">
    <name type="scientific">Necator americanus</name>
    <name type="common">Human hookworm</name>
    <dbReference type="NCBI Taxonomy" id="51031"/>
    <lineage>
        <taxon>Eukaryota</taxon>
        <taxon>Metazoa</taxon>
        <taxon>Ecdysozoa</taxon>
        <taxon>Nematoda</taxon>
        <taxon>Chromadorea</taxon>
        <taxon>Rhabditida</taxon>
        <taxon>Rhabditina</taxon>
        <taxon>Rhabditomorpha</taxon>
        <taxon>Strongyloidea</taxon>
        <taxon>Ancylostomatidae</taxon>
        <taxon>Bunostominae</taxon>
        <taxon>Necator</taxon>
    </lineage>
</organism>
<accession>W2SSY7</accession>
<name>W2SSY7_NECAM</name>
<dbReference type="AlphaFoldDB" id="W2SSY7"/>
<evidence type="ECO:0000313" key="2">
    <source>
        <dbReference type="Proteomes" id="UP000053676"/>
    </source>
</evidence>
<keyword evidence="2" id="KW-1185">Reference proteome</keyword>
<dbReference type="KEGG" id="nai:NECAME_18691"/>
<dbReference type="OrthoDB" id="537032at2759"/>
<reference evidence="2" key="1">
    <citation type="journal article" date="2014" name="Nat. Genet.">
        <title>Genome of the human hookworm Necator americanus.</title>
        <authorList>
            <person name="Tang Y.T."/>
            <person name="Gao X."/>
            <person name="Rosa B.A."/>
            <person name="Abubucker S."/>
            <person name="Hallsworth-Pepin K."/>
            <person name="Martin J."/>
            <person name="Tyagi R."/>
            <person name="Heizer E."/>
            <person name="Zhang X."/>
            <person name="Bhonagiri-Palsikar V."/>
            <person name="Minx P."/>
            <person name="Warren W.C."/>
            <person name="Wang Q."/>
            <person name="Zhan B."/>
            <person name="Hotez P.J."/>
            <person name="Sternberg P.W."/>
            <person name="Dougall A."/>
            <person name="Gaze S.T."/>
            <person name="Mulvenna J."/>
            <person name="Sotillo J."/>
            <person name="Ranganathan S."/>
            <person name="Rabelo E.M."/>
            <person name="Wilson R.K."/>
            <person name="Felgner P.L."/>
            <person name="Bethony J."/>
            <person name="Hawdon J.M."/>
            <person name="Gasser R.B."/>
            <person name="Loukas A."/>
            <person name="Mitreva M."/>
        </authorList>
    </citation>
    <scope>NUCLEOTIDE SEQUENCE [LARGE SCALE GENOMIC DNA]</scope>
</reference>